<keyword evidence="3" id="KW-1185">Reference proteome</keyword>
<dbReference type="AlphaFoldDB" id="A0A6G1XA84"/>
<evidence type="ECO:0000313" key="2">
    <source>
        <dbReference type="EMBL" id="MRG87839.1"/>
    </source>
</evidence>
<evidence type="ECO:0000256" key="1">
    <source>
        <dbReference type="SAM" id="Phobius"/>
    </source>
</evidence>
<feature type="transmembrane region" description="Helical" evidence="1">
    <location>
        <begin position="6"/>
        <end position="25"/>
    </location>
</feature>
<keyword evidence="1" id="KW-1133">Transmembrane helix</keyword>
<protein>
    <submittedName>
        <fullName evidence="2">Uncharacterized protein</fullName>
    </submittedName>
</protein>
<dbReference type="EMBL" id="WJNH01000012">
    <property type="protein sequence ID" value="MRG87839.1"/>
    <property type="molecule type" value="Genomic_DNA"/>
</dbReference>
<comment type="caution">
    <text evidence="2">The sequence shown here is derived from an EMBL/GenBank/DDBJ whole genome shotgun (WGS) entry which is preliminary data.</text>
</comment>
<accession>A0A6G1XA84</accession>
<feature type="transmembrane region" description="Helical" evidence="1">
    <location>
        <begin position="32"/>
        <end position="50"/>
    </location>
</feature>
<dbReference type="RefSeq" id="WP_153729725.1">
    <property type="nucleotide sequence ID" value="NZ_WJNH01000012.1"/>
</dbReference>
<keyword evidence="1" id="KW-0472">Membrane</keyword>
<reference evidence="2 3" key="1">
    <citation type="submission" date="2019-11" db="EMBL/GenBank/DDBJ databases">
        <authorList>
            <person name="Li J."/>
        </authorList>
    </citation>
    <scope>NUCLEOTIDE SEQUENCE [LARGE SCALE GENOMIC DNA]</scope>
    <source>
        <strain evidence="2 3">J4</strain>
    </source>
</reference>
<gene>
    <name evidence="2" type="ORF">GH754_16365</name>
</gene>
<proteinExistence type="predicted"/>
<evidence type="ECO:0000313" key="3">
    <source>
        <dbReference type="Proteomes" id="UP000480185"/>
    </source>
</evidence>
<dbReference type="Proteomes" id="UP000480185">
    <property type="component" value="Unassembled WGS sequence"/>
</dbReference>
<name>A0A6G1XA84_9BACI</name>
<feature type="transmembrane region" description="Helical" evidence="1">
    <location>
        <begin position="62"/>
        <end position="82"/>
    </location>
</feature>
<keyword evidence="1" id="KW-0812">Transmembrane</keyword>
<sequence>MDHILFYLLPWVSIFIFLLGIILSFKYNRNYVVPFIVCITGIVVYFFGLYASTGFEGMGVSFWGMGIFLLGVVMIFFIWLMGKNNRV</sequence>
<organism evidence="2 3">
    <name type="scientific">Salinibacillus xinjiangensis</name>
    <dbReference type="NCBI Taxonomy" id="1229268"/>
    <lineage>
        <taxon>Bacteria</taxon>
        <taxon>Bacillati</taxon>
        <taxon>Bacillota</taxon>
        <taxon>Bacilli</taxon>
        <taxon>Bacillales</taxon>
        <taxon>Bacillaceae</taxon>
        <taxon>Salinibacillus</taxon>
    </lineage>
</organism>